<feature type="transmembrane region" description="Helical" evidence="1">
    <location>
        <begin position="97"/>
        <end position="117"/>
    </location>
</feature>
<comment type="caution">
    <text evidence="2">The sequence shown here is derived from an EMBL/GenBank/DDBJ whole genome shotgun (WGS) entry which is preliminary data.</text>
</comment>
<dbReference type="InterPro" id="IPR006750">
    <property type="entry name" value="YdcZ"/>
</dbReference>
<reference evidence="3" key="1">
    <citation type="journal article" date="2017" name="Proc. Natl. Acad. Sci. U.S.A.">
        <title>Simulation of Deepwater Horizon oil plume reveals substrate specialization within a complex community of hydrocarbon-degraders.</title>
        <authorList>
            <person name="Hu P."/>
            <person name="Dubinsky E.A."/>
            <person name="Probst A.J."/>
            <person name="Wang J."/>
            <person name="Sieber C.M.K."/>
            <person name="Tom L.M."/>
            <person name="Gardinali P."/>
            <person name="Banfield J.F."/>
            <person name="Atlas R.M."/>
            <person name="Andersen G.L."/>
        </authorList>
    </citation>
    <scope>NUCLEOTIDE SEQUENCE [LARGE SCALE GENOMIC DNA]</scope>
</reference>
<dbReference type="Pfam" id="PF04657">
    <property type="entry name" value="DMT_YdcZ"/>
    <property type="match status" value="1"/>
</dbReference>
<feature type="transmembrane region" description="Helical" evidence="1">
    <location>
        <begin position="72"/>
        <end position="91"/>
    </location>
</feature>
<keyword evidence="1" id="KW-0472">Membrane</keyword>
<sequence>MQYLIYIAMGIGAGLMVPFQAIINSKLSSEIGHPIVAGFISFTGGFLVFLTLMIVGPVQFPNIKQLADINPLLLCGGFIGSCFVYGAIIAVPKIGSTAWVSLIIAGQLAISLILDHYGILGLPIKPINLYRVIGGLLLFSGTFLIVKF</sequence>
<organism evidence="2 3">
    <name type="scientific">Halobacteriovorax marinus</name>
    <dbReference type="NCBI Taxonomy" id="97084"/>
    <lineage>
        <taxon>Bacteria</taxon>
        <taxon>Pseudomonadati</taxon>
        <taxon>Bdellovibrionota</taxon>
        <taxon>Bacteriovoracia</taxon>
        <taxon>Bacteriovoracales</taxon>
        <taxon>Halobacteriovoraceae</taxon>
        <taxon>Halobacteriovorax</taxon>
    </lineage>
</organism>
<feature type="transmembrane region" description="Helical" evidence="1">
    <location>
        <begin position="129"/>
        <end position="146"/>
    </location>
</feature>
<feature type="transmembrane region" description="Helical" evidence="1">
    <location>
        <begin position="5"/>
        <end position="23"/>
    </location>
</feature>
<evidence type="ECO:0000313" key="2">
    <source>
        <dbReference type="EMBL" id="OUR96847.1"/>
    </source>
</evidence>
<dbReference type="GO" id="GO:0005886">
    <property type="term" value="C:plasma membrane"/>
    <property type="evidence" value="ECO:0007669"/>
    <property type="project" value="TreeGrafter"/>
</dbReference>
<dbReference type="Proteomes" id="UP000196531">
    <property type="component" value="Unassembled WGS sequence"/>
</dbReference>
<dbReference type="EMBL" id="MAAO01000006">
    <property type="protein sequence ID" value="OUR96847.1"/>
    <property type="molecule type" value="Genomic_DNA"/>
</dbReference>
<protein>
    <recommendedName>
        <fullName evidence="4">EamA-like transporter family protein</fullName>
    </recommendedName>
</protein>
<gene>
    <name evidence="2" type="ORF">A9Q84_10950</name>
</gene>
<feature type="transmembrane region" description="Helical" evidence="1">
    <location>
        <begin position="35"/>
        <end position="60"/>
    </location>
</feature>
<dbReference type="AlphaFoldDB" id="A0A1Y5F7F2"/>
<keyword evidence="1" id="KW-1133">Transmembrane helix</keyword>
<evidence type="ECO:0008006" key="4">
    <source>
        <dbReference type="Google" id="ProtNLM"/>
    </source>
</evidence>
<evidence type="ECO:0000256" key="1">
    <source>
        <dbReference type="SAM" id="Phobius"/>
    </source>
</evidence>
<keyword evidence="1" id="KW-0812">Transmembrane</keyword>
<name>A0A1Y5F7F2_9BACT</name>
<proteinExistence type="predicted"/>
<dbReference type="PANTHER" id="PTHR34821:SF2">
    <property type="entry name" value="INNER MEMBRANE PROTEIN YDCZ"/>
    <property type="match status" value="1"/>
</dbReference>
<dbReference type="PANTHER" id="PTHR34821">
    <property type="entry name" value="INNER MEMBRANE PROTEIN YDCZ"/>
    <property type="match status" value="1"/>
</dbReference>
<evidence type="ECO:0000313" key="3">
    <source>
        <dbReference type="Proteomes" id="UP000196531"/>
    </source>
</evidence>
<accession>A0A1Y5F7F2</accession>